<dbReference type="GeneID" id="70234314"/>
<accession>A0A9P8PAH9</accession>
<protein>
    <submittedName>
        <fullName evidence="2">Uncharacterized protein</fullName>
    </submittedName>
</protein>
<dbReference type="EMBL" id="JAEUBE010000158">
    <property type="protein sequence ID" value="KAH3668593.1"/>
    <property type="molecule type" value="Genomic_DNA"/>
</dbReference>
<evidence type="ECO:0000313" key="3">
    <source>
        <dbReference type="Proteomes" id="UP000769157"/>
    </source>
</evidence>
<keyword evidence="3" id="KW-1185">Reference proteome</keyword>
<dbReference type="Proteomes" id="UP000769157">
    <property type="component" value="Unassembled WGS sequence"/>
</dbReference>
<proteinExistence type="predicted"/>
<feature type="transmembrane region" description="Helical" evidence="1">
    <location>
        <begin position="67"/>
        <end position="88"/>
    </location>
</feature>
<reference evidence="2" key="1">
    <citation type="journal article" date="2021" name="Open Biol.">
        <title>Shared evolutionary footprints suggest mitochondrial oxidative damage underlies multiple complex I losses in fungi.</title>
        <authorList>
            <person name="Schikora-Tamarit M.A."/>
            <person name="Marcet-Houben M."/>
            <person name="Nosek J."/>
            <person name="Gabaldon T."/>
        </authorList>
    </citation>
    <scope>NUCLEOTIDE SEQUENCE</scope>
    <source>
        <strain evidence="2">CBS6075</strain>
    </source>
</reference>
<dbReference type="AlphaFoldDB" id="A0A9P8PAH9"/>
<sequence length="121" mass="13360">MLLALTNNPASISILLSVSMYLLICPSTSLTNNGTWYGTSSTFASVLYKNLCCSTTNFSPEFVTDKIGYPAVLVQEYMIVGMSYLCLFSELFLRKFHKSTGLNKPNLFCSMNSPTALKKLS</sequence>
<name>A0A9P8PAH9_9ASCO</name>
<organism evidence="2 3">
    <name type="scientific">Ogataea philodendri</name>
    <dbReference type="NCBI Taxonomy" id="1378263"/>
    <lineage>
        <taxon>Eukaryota</taxon>
        <taxon>Fungi</taxon>
        <taxon>Dikarya</taxon>
        <taxon>Ascomycota</taxon>
        <taxon>Saccharomycotina</taxon>
        <taxon>Pichiomycetes</taxon>
        <taxon>Pichiales</taxon>
        <taxon>Pichiaceae</taxon>
        <taxon>Ogataea</taxon>
    </lineage>
</organism>
<feature type="transmembrane region" description="Helical" evidence="1">
    <location>
        <begin position="12"/>
        <end position="30"/>
    </location>
</feature>
<comment type="caution">
    <text evidence="2">The sequence shown here is derived from an EMBL/GenBank/DDBJ whole genome shotgun (WGS) entry which is preliminary data.</text>
</comment>
<keyword evidence="1" id="KW-0812">Transmembrane</keyword>
<evidence type="ECO:0000313" key="2">
    <source>
        <dbReference type="EMBL" id="KAH3668593.1"/>
    </source>
</evidence>
<gene>
    <name evidence="2" type="ORF">OGAPHI_002347</name>
</gene>
<dbReference type="RefSeq" id="XP_046063007.1">
    <property type="nucleotide sequence ID" value="XM_046203207.1"/>
</dbReference>
<evidence type="ECO:0000256" key="1">
    <source>
        <dbReference type="SAM" id="Phobius"/>
    </source>
</evidence>
<reference evidence="2" key="2">
    <citation type="submission" date="2021-01" db="EMBL/GenBank/DDBJ databases">
        <authorList>
            <person name="Schikora-Tamarit M.A."/>
        </authorList>
    </citation>
    <scope>NUCLEOTIDE SEQUENCE</scope>
    <source>
        <strain evidence="2">CBS6075</strain>
    </source>
</reference>
<keyword evidence="1" id="KW-1133">Transmembrane helix</keyword>
<keyword evidence="1" id="KW-0472">Membrane</keyword>